<gene>
    <name evidence="1" type="ORF">LHA_3179</name>
</gene>
<dbReference type="EMBL" id="LN681225">
    <property type="protein sequence ID" value="CEK12163.1"/>
    <property type="molecule type" value="Genomic_DNA"/>
</dbReference>
<reference evidence="2" key="1">
    <citation type="submission" date="2014-09" db="EMBL/GenBank/DDBJ databases">
        <authorList>
            <person name="Gomez-Valero L."/>
        </authorList>
    </citation>
    <scope>NUCLEOTIDE SEQUENCE [LARGE SCALE GENOMIC DNA]</scope>
    <source>
        <strain evidence="2">ATCC35250</strain>
    </source>
</reference>
<dbReference type="KEGG" id="lha:LHA_3179"/>
<dbReference type="HOGENOM" id="CLU_3201507_0_0_6"/>
<dbReference type="AlphaFoldDB" id="A0A0A8UTY6"/>
<dbReference type="Proteomes" id="UP000032803">
    <property type="component" value="Chromosome I"/>
</dbReference>
<organism evidence="1 2">
    <name type="scientific">Legionella hackeliae</name>
    <dbReference type="NCBI Taxonomy" id="449"/>
    <lineage>
        <taxon>Bacteria</taxon>
        <taxon>Pseudomonadati</taxon>
        <taxon>Pseudomonadota</taxon>
        <taxon>Gammaproteobacteria</taxon>
        <taxon>Legionellales</taxon>
        <taxon>Legionellaceae</taxon>
        <taxon>Legionella</taxon>
    </lineage>
</organism>
<accession>A0A0A8UTY6</accession>
<protein>
    <submittedName>
        <fullName evidence="1">Uncharacterized protein</fullName>
    </submittedName>
</protein>
<name>A0A0A8UTY6_LEGHA</name>
<evidence type="ECO:0000313" key="1">
    <source>
        <dbReference type="EMBL" id="CEK12163.1"/>
    </source>
</evidence>
<proteinExistence type="predicted"/>
<dbReference type="STRING" id="449.LHA_3179"/>
<sequence>MNIFNPYDILSPPQVRGITLEIYYEVSEIRHLIDDSEWKLGGSGY</sequence>
<evidence type="ECO:0000313" key="2">
    <source>
        <dbReference type="Proteomes" id="UP000032803"/>
    </source>
</evidence>
<keyword evidence="2" id="KW-1185">Reference proteome</keyword>